<reference evidence="2 3" key="1">
    <citation type="submission" date="2024-03" db="EMBL/GenBank/DDBJ databases">
        <title>Genome-scale model development and genomic sequencing of the oleaginous clade Lipomyces.</title>
        <authorList>
            <consortium name="Lawrence Berkeley National Laboratory"/>
            <person name="Czajka J.J."/>
            <person name="Han Y."/>
            <person name="Kim J."/>
            <person name="Mondo S.J."/>
            <person name="Hofstad B.A."/>
            <person name="Robles A."/>
            <person name="Haridas S."/>
            <person name="Riley R."/>
            <person name="LaButti K."/>
            <person name="Pangilinan J."/>
            <person name="Andreopoulos W."/>
            <person name="Lipzen A."/>
            <person name="Yan J."/>
            <person name="Wang M."/>
            <person name="Ng V."/>
            <person name="Grigoriev I.V."/>
            <person name="Spatafora J.W."/>
            <person name="Magnuson J.K."/>
            <person name="Baker S.E."/>
            <person name="Pomraning K.R."/>
        </authorList>
    </citation>
    <scope>NUCLEOTIDE SEQUENCE [LARGE SCALE GENOMIC DNA]</scope>
    <source>
        <strain evidence="2 3">Phaff 52-87</strain>
    </source>
</reference>
<feature type="region of interest" description="Disordered" evidence="1">
    <location>
        <begin position="103"/>
        <end position="124"/>
    </location>
</feature>
<proteinExistence type="predicted"/>
<feature type="compositionally biased region" description="Polar residues" evidence="1">
    <location>
        <begin position="936"/>
        <end position="946"/>
    </location>
</feature>
<feature type="compositionally biased region" description="Polar residues" evidence="1">
    <location>
        <begin position="720"/>
        <end position="731"/>
    </location>
</feature>
<evidence type="ECO:0000313" key="3">
    <source>
        <dbReference type="Proteomes" id="UP001498771"/>
    </source>
</evidence>
<feature type="region of interest" description="Disordered" evidence="1">
    <location>
        <begin position="406"/>
        <end position="448"/>
    </location>
</feature>
<feature type="compositionally biased region" description="Low complexity" evidence="1">
    <location>
        <begin position="437"/>
        <end position="448"/>
    </location>
</feature>
<feature type="region of interest" description="Disordered" evidence="1">
    <location>
        <begin position="174"/>
        <end position="259"/>
    </location>
</feature>
<feature type="compositionally biased region" description="Basic and acidic residues" evidence="1">
    <location>
        <begin position="179"/>
        <end position="196"/>
    </location>
</feature>
<organism evidence="2 3">
    <name type="scientific">Myxozyma melibiosi</name>
    <dbReference type="NCBI Taxonomy" id="54550"/>
    <lineage>
        <taxon>Eukaryota</taxon>
        <taxon>Fungi</taxon>
        <taxon>Dikarya</taxon>
        <taxon>Ascomycota</taxon>
        <taxon>Saccharomycotina</taxon>
        <taxon>Lipomycetes</taxon>
        <taxon>Lipomycetales</taxon>
        <taxon>Lipomycetaceae</taxon>
        <taxon>Myxozyma</taxon>
    </lineage>
</organism>
<evidence type="ECO:0008006" key="4">
    <source>
        <dbReference type="Google" id="ProtNLM"/>
    </source>
</evidence>
<feature type="compositionally biased region" description="Low complexity" evidence="1">
    <location>
        <begin position="54"/>
        <end position="69"/>
    </location>
</feature>
<feature type="region of interest" description="Disordered" evidence="1">
    <location>
        <begin position="283"/>
        <end position="315"/>
    </location>
</feature>
<feature type="compositionally biased region" description="Acidic residues" evidence="1">
    <location>
        <begin position="22"/>
        <end position="32"/>
    </location>
</feature>
<feature type="compositionally biased region" description="Low complexity" evidence="1">
    <location>
        <begin position="734"/>
        <end position="749"/>
    </location>
</feature>
<feature type="compositionally biased region" description="Basic and acidic residues" evidence="1">
    <location>
        <begin position="706"/>
        <end position="719"/>
    </location>
</feature>
<feature type="compositionally biased region" description="Basic and acidic residues" evidence="1">
    <location>
        <begin position="636"/>
        <end position="651"/>
    </location>
</feature>
<dbReference type="Proteomes" id="UP001498771">
    <property type="component" value="Unassembled WGS sequence"/>
</dbReference>
<feature type="region of interest" description="Disordered" evidence="1">
    <location>
        <begin position="50"/>
        <end position="69"/>
    </location>
</feature>
<feature type="compositionally biased region" description="Low complexity" evidence="1">
    <location>
        <begin position="688"/>
        <end position="705"/>
    </location>
</feature>
<feature type="compositionally biased region" description="Polar residues" evidence="1">
    <location>
        <begin position="549"/>
        <end position="564"/>
    </location>
</feature>
<dbReference type="GeneID" id="90034959"/>
<feature type="region of interest" description="Disordered" evidence="1">
    <location>
        <begin position="1"/>
        <end position="32"/>
    </location>
</feature>
<keyword evidence="3" id="KW-1185">Reference proteome</keyword>
<feature type="region of interest" description="Disordered" evidence="1">
    <location>
        <begin position="685"/>
        <end position="797"/>
    </location>
</feature>
<dbReference type="InterPro" id="IPR034586">
    <property type="entry name" value="Bfa1/Byr4"/>
</dbReference>
<feature type="region of interest" description="Disordered" evidence="1">
    <location>
        <begin position="912"/>
        <end position="952"/>
    </location>
</feature>
<feature type="region of interest" description="Disordered" evidence="1">
    <location>
        <begin position="480"/>
        <end position="654"/>
    </location>
</feature>
<gene>
    <name evidence="2" type="ORF">BZA70DRAFT_115222</name>
</gene>
<dbReference type="RefSeq" id="XP_064769840.1">
    <property type="nucleotide sequence ID" value="XM_064909447.1"/>
</dbReference>
<evidence type="ECO:0000313" key="2">
    <source>
        <dbReference type="EMBL" id="KAK7206807.1"/>
    </source>
</evidence>
<protein>
    <recommendedName>
        <fullName evidence="4">Cytokinesis regulator</fullName>
    </recommendedName>
</protein>
<name>A0ABR1FAN3_9ASCO</name>
<feature type="compositionally biased region" description="Polar residues" evidence="1">
    <location>
        <begin position="297"/>
        <end position="314"/>
    </location>
</feature>
<feature type="compositionally biased region" description="Polar residues" evidence="1">
    <location>
        <begin position="209"/>
        <end position="249"/>
    </location>
</feature>
<evidence type="ECO:0000256" key="1">
    <source>
        <dbReference type="SAM" id="MobiDB-lite"/>
    </source>
</evidence>
<dbReference type="PANTHER" id="PTHR35140">
    <property type="entry name" value="MITOTIC CHECK POINT PROTEIN BFA1"/>
    <property type="match status" value="1"/>
</dbReference>
<sequence length="1025" mass="111126">MSRQRQLQPVRHPLNKLGNDVESWDDDPEFDLQGDEDLFGKLSTLENSLQNFKSTASSSRSSSGKSADSLSFEDRLESLSLNDDDGGLAASFASKAALDDAFDGFSDFGDDDDEDDRNGDKSTIKMSSAAAVSILGTVQQLEPGDSSTLKGSDSSRLIDKQKILSWVEDSEEAGLDFDDTLKPRQQSTDRRPDHGGDIISGSLFEVPISKSTGKPSPKLTQHSSPRPTSSKQKSPKLSTVVESSRQKTPPKSDFDDFESDFVIPDDLSKIELKLSTRPRTPVHLGGDSDIEGGWGEESTSTRYTGSKFTDSSNRSSMISAFSPSSSVTYESEDEGLLGLQIPSGPLNFQQLLDGKMKDVGGDLSKTEADVQNLEHEEFLEGLEIGEDDHIFDTGKWTVNKNIKQKSMGGLSSKTSPKRPTVSQIFAPRPTRIPRPVSQTSNSSPLLQTQSSLSMLKPEAPPIPPTNSTQLRRLGHKASMASIKPSGQNSNQRHGALLSKKSMPSLRTSTSDLGNDRYSLSSAPPLPSLPSRLSSGISSNTASPGIRPAASSSNLRRMTSRSSMIPPSPASLGTPATPSIPPFNRFSRKPSMSSFHSHALSDDSLPGRATVSQSTATTTTTTISSATTKNTPSPRKHYIETEVPDSVRREAPTTKTLLRPVRRRLFGDGTELDEFEDLPISSVKEQTYLKKPSSGGSHSKKSSLSSRGDDTGISHLRDISKTQGRRQTSTQLRKAASSSSIAGSSSIPSAMPKSAKSSNIPPAKTTRQPSSKPRRKQQQQRPHLIRPMGDYANAPRQEKGMRYNPKTFKWEGNDSVTVDFESVVLTPPRPALISNISAKKGIQVVGGMVFDPVRMCWFKASDVMRPSAGSGSPHGSAGEVEFDFDGAAASMEDDPFAGFDDEFDDEDTLKAHEQQQFSASEGTLSKRPLSMGGGNRAASSQLPSSFATGDGGRRKIDTGSVYGEFVVGEEFDVGPGFVRKQMDEEERWRRKVHGWIGRETSEGAGAGQPFSREYLYEIRTLIMGRK</sequence>
<accession>A0ABR1FAN3</accession>
<feature type="compositionally biased region" description="Acidic residues" evidence="1">
    <location>
        <begin position="108"/>
        <end position="117"/>
    </location>
</feature>
<feature type="compositionally biased region" description="Low complexity" evidence="1">
    <location>
        <begin position="608"/>
        <end position="627"/>
    </location>
</feature>
<dbReference type="EMBL" id="JBBJBU010000002">
    <property type="protein sequence ID" value="KAK7206807.1"/>
    <property type="molecule type" value="Genomic_DNA"/>
</dbReference>
<comment type="caution">
    <text evidence="2">The sequence shown here is derived from an EMBL/GenBank/DDBJ whole genome shotgun (WGS) entry which is preliminary data.</text>
</comment>
<dbReference type="PANTHER" id="PTHR35140:SF1">
    <property type="entry name" value="MITOTIC CHECK POINT PROTEIN BFA1"/>
    <property type="match status" value="1"/>
</dbReference>
<feature type="compositionally biased region" description="Low complexity" evidence="1">
    <location>
        <begin position="518"/>
        <end position="538"/>
    </location>
</feature>
<feature type="compositionally biased region" description="Polar residues" evidence="1">
    <location>
        <begin position="913"/>
        <end position="922"/>
    </location>
</feature>